<dbReference type="InterPro" id="IPR010466">
    <property type="entry name" value="DUF1058"/>
</dbReference>
<accession>A0A371XK11</accession>
<dbReference type="Gene3D" id="2.30.30.40">
    <property type="entry name" value="SH3 Domains"/>
    <property type="match status" value="2"/>
</dbReference>
<organism evidence="2 3">
    <name type="scientific">Mesorhizobium denitrificans</name>
    <dbReference type="NCBI Taxonomy" id="2294114"/>
    <lineage>
        <taxon>Bacteria</taxon>
        <taxon>Pseudomonadati</taxon>
        <taxon>Pseudomonadota</taxon>
        <taxon>Alphaproteobacteria</taxon>
        <taxon>Hyphomicrobiales</taxon>
        <taxon>Phyllobacteriaceae</taxon>
        <taxon>Mesorhizobium</taxon>
    </lineage>
</organism>
<name>A0A371XK11_9HYPH</name>
<evidence type="ECO:0000259" key="1">
    <source>
        <dbReference type="SMART" id="SM00287"/>
    </source>
</evidence>
<dbReference type="AlphaFoldDB" id="A0A371XK11"/>
<dbReference type="SMART" id="SM00287">
    <property type="entry name" value="SH3b"/>
    <property type="match status" value="1"/>
</dbReference>
<evidence type="ECO:0000313" key="2">
    <source>
        <dbReference type="EMBL" id="RFC69551.1"/>
    </source>
</evidence>
<evidence type="ECO:0000313" key="3">
    <source>
        <dbReference type="Proteomes" id="UP000262379"/>
    </source>
</evidence>
<gene>
    <name evidence="2" type="ORF">DY251_02160</name>
</gene>
<sequence length="195" mass="21315">MQSSGQEKKLVGLFWRGLLAVALTATLAIPATFAQEVTPDTQPTGSIQRGPSGLPLPRFVSLKSGRVNVRTGPGINYAVEWLYLKAGLPMEILQEYDNWRRVRDSEGAEGWVNQSLLSGKRTALVAPWQKGKDIHINLMYEPDTKSSIVAILEPGVVGKIKTCNGAWCEATFDGNSGWISQSLIWGAYPDEQVGE</sequence>
<dbReference type="EMBL" id="QURN01000001">
    <property type="protein sequence ID" value="RFC69551.1"/>
    <property type="molecule type" value="Genomic_DNA"/>
</dbReference>
<feature type="domain" description="SH3b" evidence="1">
    <location>
        <begin position="57"/>
        <end position="121"/>
    </location>
</feature>
<keyword evidence="3" id="KW-1185">Reference proteome</keyword>
<proteinExistence type="predicted"/>
<reference evidence="3" key="1">
    <citation type="submission" date="2018-08" db="EMBL/GenBank/DDBJ databases">
        <authorList>
            <person name="Im W.T."/>
        </authorList>
    </citation>
    <scope>NUCLEOTIDE SEQUENCE [LARGE SCALE GENOMIC DNA]</scope>
    <source>
        <strain evidence="3">LA-28</strain>
    </source>
</reference>
<comment type="caution">
    <text evidence="2">The sequence shown here is derived from an EMBL/GenBank/DDBJ whole genome shotgun (WGS) entry which is preliminary data.</text>
</comment>
<dbReference type="Pfam" id="PF06347">
    <property type="entry name" value="SH3_4"/>
    <property type="match status" value="2"/>
</dbReference>
<dbReference type="InterPro" id="IPR003646">
    <property type="entry name" value="SH3-like_bac-type"/>
</dbReference>
<protein>
    <recommendedName>
        <fullName evidence="1">SH3b domain-containing protein</fullName>
    </recommendedName>
</protein>
<dbReference type="Proteomes" id="UP000262379">
    <property type="component" value="Unassembled WGS sequence"/>
</dbReference>